<keyword evidence="4" id="KW-0732">Signal</keyword>
<feature type="domain" description="Glycosyl hydrolase family 92" evidence="5">
    <location>
        <begin position="278"/>
        <end position="740"/>
    </location>
</feature>
<dbReference type="SUPFAM" id="SSF48208">
    <property type="entry name" value="Six-hairpin glycosidases"/>
    <property type="match status" value="1"/>
</dbReference>
<dbReference type="EMBL" id="JBHUMA010000007">
    <property type="protein sequence ID" value="MFD2599903.1"/>
    <property type="molecule type" value="Genomic_DNA"/>
</dbReference>
<reference evidence="8" key="1">
    <citation type="journal article" date="2019" name="Int. J. Syst. Evol. Microbiol.">
        <title>The Global Catalogue of Microorganisms (GCM) 10K type strain sequencing project: providing services to taxonomists for standard genome sequencing and annotation.</title>
        <authorList>
            <consortium name="The Broad Institute Genomics Platform"/>
            <consortium name="The Broad Institute Genome Sequencing Center for Infectious Disease"/>
            <person name="Wu L."/>
            <person name="Ma J."/>
        </authorList>
    </citation>
    <scope>NUCLEOTIDE SEQUENCE [LARGE SCALE GENOMIC DNA]</scope>
    <source>
        <strain evidence="8">KCTC 42248</strain>
    </source>
</reference>
<dbReference type="Gene3D" id="3.30.2080.10">
    <property type="entry name" value="GH92 mannosidase domain"/>
    <property type="match status" value="1"/>
</dbReference>
<evidence type="ECO:0000313" key="8">
    <source>
        <dbReference type="Proteomes" id="UP001597393"/>
    </source>
</evidence>
<comment type="subunit">
    <text evidence="2">Monomer.</text>
</comment>
<dbReference type="InterPro" id="IPR050883">
    <property type="entry name" value="PNGase"/>
</dbReference>
<feature type="signal peptide" evidence="4">
    <location>
        <begin position="1"/>
        <end position="24"/>
    </location>
</feature>
<keyword evidence="3" id="KW-0106">Calcium</keyword>
<evidence type="ECO:0000256" key="3">
    <source>
        <dbReference type="ARBA" id="ARBA00022837"/>
    </source>
</evidence>
<dbReference type="InterPro" id="IPR008928">
    <property type="entry name" value="6-hairpin_glycosidase_sf"/>
</dbReference>
<feature type="domain" description="Glycosyl hydrolase family 92 N-terminal" evidence="6">
    <location>
        <begin position="31"/>
        <end position="272"/>
    </location>
</feature>
<protein>
    <submittedName>
        <fullName evidence="7">GH92 family glycosyl hydrolase</fullName>
    </submittedName>
</protein>
<comment type="cofactor">
    <cofactor evidence="1">
        <name>Ca(2+)</name>
        <dbReference type="ChEBI" id="CHEBI:29108"/>
    </cofactor>
</comment>
<dbReference type="NCBIfam" id="TIGR01180">
    <property type="entry name" value="aman2_put"/>
    <property type="match status" value="1"/>
</dbReference>
<dbReference type="InterPro" id="IPR005887">
    <property type="entry name" value="GH92_a_mannosidase_put"/>
</dbReference>
<feature type="chain" id="PRO_5045104694" evidence="4">
    <location>
        <begin position="25"/>
        <end position="749"/>
    </location>
</feature>
<keyword evidence="8" id="KW-1185">Reference proteome</keyword>
<dbReference type="Pfam" id="PF17678">
    <property type="entry name" value="Glyco_hydro_92N"/>
    <property type="match status" value="1"/>
</dbReference>
<dbReference type="Proteomes" id="UP001597393">
    <property type="component" value="Unassembled WGS sequence"/>
</dbReference>
<evidence type="ECO:0000313" key="7">
    <source>
        <dbReference type="EMBL" id="MFD2599903.1"/>
    </source>
</evidence>
<dbReference type="InterPro" id="IPR041371">
    <property type="entry name" value="GH92_N"/>
</dbReference>
<dbReference type="InterPro" id="IPR012939">
    <property type="entry name" value="Glyco_hydro_92"/>
</dbReference>
<proteinExistence type="predicted"/>
<dbReference type="Gene3D" id="1.20.1050.60">
    <property type="entry name" value="alpha-1,2-mannosidase"/>
    <property type="match status" value="1"/>
</dbReference>
<name>A0ABW5NPH9_9SPHI</name>
<organism evidence="7 8">
    <name type="scientific">Sphingobacterium corticis</name>
    <dbReference type="NCBI Taxonomy" id="1812823"/>
    <lineage>
        <taxon>Bacteria</taxon>
        <taxon>Pseudomonadati</taxon>
        <taxon>Bacteroidota</taxon>
        <taxon>Sphingobacteriia</taxon>
        <taxon>Sphingobacteriales</taxon>
        <taxon>Sphingobacteriaceae</taxon>
        <taxon>Sphingobacterium</taxon>
    </lineage>
</organism>
<dbReference type="Pfam" id="PF07971">
    <property type="entry name" value="Glyco_hydro_92"/>
    <property type="match status" value="1"/>
</dbReference>
<dbReference type="InterPro" id="IPR014718">
    <property type="entry name" value="GH-type_carb-bd"/>
</dbReference>
<dbReference type="PANTHER" id="PTHR12143">
    <property type="entry name" value="PEPTIDE N-GLYCANASE PNGASE -RELATED"/>
    <property type="match status" value="1"/>
</dbReference>
<dbReference type="Gene3D" id="2.70.98.10">
    <property type="match status" value="1"/>
</dbReference>
<dbReference type="RefSeq" id="WP_380870043.1">
    <property type="nucleotide sequence ID" value="NZ_JBHUMA010000007.1"/>
</dbReference>
<evidence type="ECO:0000259" key="6">
    <source>
        <dbReference type="Pfam" id="PF17678"/>
    </source>
</evidence>
<dbReference type="Gene3D" id="1.20.1610.10">
    <property type="entry name" value="alpha-1,2-mannosidases domains"/>
    <property type="match status" value="1"/>
</dbReference>
<comment type="caution">
    <text evidence="7">The sequence shown here is derived from an EMBL/GenBank/DDBJ whole genome shotgun (WGS) entry which is preliminary data.</text>
</comment>
<dbReference type="PANTHER" id="PTHR12143:SF39">
    <property type="entry name" value="SECRETED PROTEIN"/>
    <property type="match status" value="1"/>
</dbReference>
<evidence type="ECO:0000256" key="2">
    <source>
        <dbReference type="ARBA" id="ARBA00011245"/>
    </source>
</evidence>
<evidence type="ECO:0000259" key="5">
    <source>
        <dbReference type="Pfam" id="PF07971"/>
    </source>
</evidence>
<accession>A0ABW5NPH9</accession>
<evidence type="ECO:0000256" key="1">
    <source>
        <dbReference type="ARBA" id="ARBA00001913"/>
    </source>
</evidence>
<gene>
    <name evidence="7" type="ORF">ACFSQ3_13175</name>
</gene>
<keyword evidence="7" id="KW-0378">Hydrolase</keyword>
<evidence type="ECO:0000256" key="4">
    <source>
        <dbReference type="SAM" id="SignalP"/>
    </source>
</evidence>
<sequence>MLRKLIKQTRFILVAAAAITTAQAQQKPTDFVDPFIGSAEHGHVFVGANVPFGGVQLGPTQIAQTWDQFNGWDWCSGYNFKSLDILGFTHTHLSGTGIGDLNDIMIVPATGALKLKPAEFDKMETGYGSHFKKENEVAKAGFYSVFLDDYKIKANLTASERVGYHQYIYENTDNAHILVDLGFRMNWDKATDTYLKQVDETTFVGYRFSSGWASDQKVYFAIKTSKPIKDVKYFDGDLPKTGYHAYRGLAIKAALFFDAAKDNKIELKVGISPVSTENALNNIEKEIADWNFEKATASATEKWNSTLGKIEYDSSEELKKIFYTALYHSYFAPTIFDDHNGDYMGTDKQVYRNADFVNYTIFSLWDTYRALHPLMTILEKPKRTSDFVKTMLSIYQQQGKLPVWHLWANETNTMVGLPAIPVIADAFLKGLVDEKDHELLWEAVKTTAMGDDYGLKFVRELSFIPIDSMDNESVAWGLEYAIADYGVYRIAEKLGKTEDAEYFKKRSKLYEIYFDKDERFFVGRWANGDFRRPFDPFMAEHRKNDYCEGNGWQYLWLVPHDVEGLMGLLGGKQAFIDRLDEFINLPEELDNASPDISGLIGQYAQGNEPNHHVPYLFAMAGAHWKTAKLVHEAMIQNYTTAPNGLCGNDDAGQMSAWYVFSSMGLYPANPMSGEYVLGSPRMKQATINLPNGKSFTIDAKNQSDKNIYIKSAKLNGKALNRAHITHEELTSGGKLELEMSAKPNKKFGN</sequence>
<dbReference type="GO" id="GO:0016787">
    <property type="term" value="F:hydrolase activity"/>
    <property type="evidence" value="ECO:0007669"/>
    <property type="project" value="UniProtKB-KW"/>
</dbReference>